<proteinExistence type="predicted"/>
<comment type="caution">
    <text evidence="1">The sequence shown here is derived from an EMBL/GenBank/DDBJ whole genome shotgun (WGS) entry which is preliminary data.</text>
</comment>
<reference evidence="1 3" key="1">
    <citation type="submission" date="2018-08" db="EMBL/GenBank/DDBJ databases">
        <title>A genome reference for cultivated species of the human gut microbiota.</title>
        <authorList>
            <person name="Zou Y."/>
            <person name="Xue W."/>
            <person name="Luo G."/>
        </authorList>
    </citation>
    <scope>NUCLEOTIDE SEQUENCE [LARGE SCALE GENOMIC DNA]</scope>
    <source>
        <strain evidence="1 3">AM42-38</strain>
    </source>
</reference>
<dbReference type="InterPro" id="IPR052592">
    <property type="entry name" value="LRR-RLK"/>
</dbReference>
<evidence type="ECO:0000313" key="1">
    <source>
        <dbReference type="EMBL" id="RHA72463.1"/>
    </source>
</evidence>
<evidence type="ECO:0000313" key="3">
    <source>
        <dbReference type="Proteomes" id="UP000283855"/>
    </source>
</evidence>
<dbReference type="InterPro" id="IPR032675">
    <property type="entry name" value="LRR_dom_sf"/>
</dbReference>
<accession>A0A413SUH6</accession>
<name>A0A413SUH6_9BACT</name>
<sequence length="267" mass="30524">MTTGCDRKENAPPPEPPTINVTDSLVMVDLYHSMKLGEWGEAYNWDLTDPESWIGIGFQTDENGLKYVNKIRIILYQDKDIECSLPSSLGNLKYLSEFGLGGIPNLRDPFPESIYNCPMRIMSIFDCPKLTDKISPKIAQWKNTLEELSISKTSFYGEIPKEIGECQLVKYVNLTWNKFSGTIPAEIVKIPCGTIFLGHNEFTGVDWRIYTENIGPGDFLCSFNNFTGEIPQEVLESERWNHFHSFYPFNEGYGFTNYPLDENQLPK</sequence>
<dbReference type="EMBL" id="QSFT01000002">
    <property type="protein sequence ID" value="RHA78677.1"/>
    <property type="molecule type" value="Genomic_DNA"/>
</dbReference>
<protein>
    <recommendedName>
        <fullName evidence="4">Leucine-rich repeat domain-containing protein</fullName>
    </recommendedName>
</protein>
<evidence type="ECO:0008006" key="4">
    <source>
        <dbReference type="Google" id="ProtNLM"/>
    </source>
</evidence>
<evidence type="ECO:0000313" key="2">
    <source>
        <dbReference type="EMBL" id="RHA78677.1"/>
    </source>
</evidence>
<gene>
    <name evidence="2" type="ORF">DW921_01665</name>
    <name evidence="1" type="ORF">DW921_14925</name>
</gene>
<dbReference type="Proteomes" id="UP000283855">
    <property type="component" value="Unassembled WGS sequence"/>
</dbReference>
<dbReference type="SUPFAM" id="SSF52058">
    <property type="entry name" value="L domain-like"/>
    <property type="match status" value="1"/>
</dbReference>
<dbReference type="EMBL" id="QSFT01000062">
    <property type="protein sequence ID" value="RHA72463.1"/>
    <property type="molecule type" value="Genomic_DNA"/>
</dbReference>
<dbReference type="PANTHER" id="PTHR48054">
    <property type="entry name" value="RECEPTOR KINASE-LIKE PROTEIN XA21"/>
    <property type="match status" value="1"/>
</dbReference>
<dbReference type="AlphaFoldDB" id="A0A413SUH6"/>
<organism evidence="1 3">
    <name type="scientific">Phocaeicola coprophilus</name>
    <dbReference type="NCBI Taxonomy" id="387090"/>
    <lineage>
        <taxon>Bacteria</taxon>
        <taxon>Pseudomonadati</taxon>
        <taxon>Bacteroidota</taxon>
        <taxon>Bacteroidia</taxon>
        <taxon>Bacteroidales</taxon>
        <taxon>Bacteroidaceae</taxon>
        <taxon>Phocaeicola</taxon>
    </lineage>
</organism>
<dbReference type="PANTHER" id="PTHR48054:SF13">
    <property type="entry name" value="OS08G0446200 PROTEIN"/>
    <property type="match status" value="1"/>
</dbReference>
<dbReference type="Gene3D" id="3.80.10.10">
    <property type="entry name" value="Ribonuclease Inhibitor"/>
    <property type="match status" value="1"/>
</dbReference>